<protein>
    <submittedName>
        <fullName evidence="1">Uncharacterized protein</fullName>
    </submittedName>
</protein>
<dbReference type="EMBL" id="FMHY01000002">
    <property type="protein sequence ID" value="SCL50673.1"/>
    <property type="molecule type" value="Genomic_DNA"/>
</dbReference>
<dbReference type="AlphaFoldDB" id="A0A1C6U9S9"/>
<dbReference type="RefSeq" id="WP_091117848.1">
    <property type="nucleotide sequence ID" value="NZ_FMHY01000002.1"/>
</dbReference>
<sequence length="117" mass="11711">MTGTSVSNPQANRIGSCPAGKWLYGAGADINAGIGQVLLTGLNITTGDTLRIWANEDADGPAGTWNLTRYGICGCCPRRPGTRCAGPAGRPAGRPAGAVLPGVLPVATGSPPVGLRS</sequence>
<name>A0A1C6U9S9_9ACTN</name>
<organism evidence="1 2">
    <name type="scientific">Micromonospora eburnea</name>
    <dbReference type="NCBI Taxonomy" id="227316"/>
    <lineage>
        <taxon>Bacteria</taxon>
        <taxon>Bacillati</taxon>
        <taxon>Actinomycetota</taxon>
        <taxon>Actinomycetes</taxon>
        <taxon>Micromonosporales</taxon>
        <taxon>Micromonosporaceae</taxon>
        <taxon>Micromonospora</taxon>
    </lineage>
</organism>
<dbReference type="OrthoDB" id="3544312at2"/>
<evidence type="ECO:0000313" key="1">
    <source>
        <dbReference type="EMBL" id="SCL50673.1"/>
    </source>
</evidence>
<reference evidence="2" key="1">
    <citation type="submission" date="2016-06" db="EMBL/GenBank/DDBJ databases">
        <authorList>
            <person name="Varghese N."/>
            <person name="Submissions Spin"/>
        </authorList>
    </citation>
    <scope>NUCLEOTIDE SEQUENCE [LARGE SCALE GENOMIC DNA]</scope>
    <source>
        <strain evidence="2">DSM 44814</strain>
    </source>
</reference>
<evidence type="ECO:0000313" key="2">
    <source>
        <dbReference type="Proteomes" id="UP000199696"/>
    </source>
</evidence>
<gene>
    <name evidence="1" type="ORF">GA0070604_2186</name>
</gene>
<accession>A0A1C6U9S9</accession>
<dbReference type="STRING" id="227316.GA0070604_2186"/>
<proteinExistence type="predicted"/>
<dbReference type="Proteomes" id="UP000199696">
    <property type="component" value="Unassembled WGS sequence"/>
</dbReference>
<keyword evidence="2" id="KW-1185">Reference proteome</keyword>